<gene>
    <name evidence="1" type="ORF">SAMN02982929_01166</name>
    <name evidence="2" type="ORF">SAMN05216506_106139</name>
</gene>
<dbReference type="EMBL" id="FNVB01000002">
    <property type="protein sequence ID" value="SEF98121.1"/>
    <property type="molecule type" value="Genomic_DNA"/>
</dbReference>
<dbReference type="AlphaFoldDB" id="A0A1H5WFZ0"/>
<evidence type="ECO:0000313" key="3">
    <source>
        <dbReference type="Proteomes" id="UP000199690"/>
    </source>
</evidence>
<accession>A0A1H5WFZ0</accession>
<keyword evidence="3" id="KW-1185">Reference proteome</keyword>
<dbReference type="EMBL" id="FOME01000006">
    <property type="protein sequence ID" value="SFD75200.1"/>
    <property type="molecule type" value="Genomic_DNA"/>
</dbReference>
<dbReference type="RefSeq" id="WP_093353279.1">
    <property type="nucleotide sequence ID" value="NZ_FNVB01000002.1"/>
</dbReference>
<dbReference type="Proteomes" id="UP000199690">
    <property type="component" value="Unassembled WGS sequence"/>
</dbReference>
<accession>A0A1I1V4H5</accession>
<evidence type="ECO:0000313" key="4">
    <source>
        <dbReference type="Proteomes" id="UP000236729"/>
    </source>
</evidence>
<reference evidence="3 4" key="1">
    <citation type="submission" date="2016-10" db="EMBL/GenBank/DDBJ databases">
        <authorList>
            <person name="Varghese N."/>
            <person name="Submissions S."/>
        </authorList>
    </citation>
    <scope>NUCLEOTIDE SEQUENCE [LARGE SCALE GENOMIC DNA]</scope>
    <source>
        <strain evidence="4">ATCC 20501</strain>
        <strain evidence="2 3">CGMCC 4.3529</strain>
    </source>
</reference>
<evidence type="ECO:0008006" key="5">
    <source>
        <dbReference type="Google" id="ProtNLM"/>
    </source>
</evidence>
<reference evidence="1" key="2">
    <citation type="submission" date="2016-10" db="EMBL/GenBank/DDBJ databases">
        <authorList>
            <person name="de Groot N.N."/>
        </authorList>
    </citation>
    <scope>NUCLEOTIDE SEQUENCE [LARGE SCALE GENOMIC DNA]</scope>
    <source>
        <strain evidence="1">ATCC 20501</strain>
    </source>
</reference>
<protein>
    <recommendedName>
        <fullName evidence="5">SalK</fullName>
    </recommendedName>
</protein>
<dbReference type="Proteomes" id="UP000236729">
    <property type="component" value="Unassembled WGS sequence"/>
</dbReference>
<evidence type="ECO:0000313" key="1">
    <source>
        <dbReference type="EMBL" id="SEF98121.1"/>
    </source>
</evidence>
<dbReference type="InterPro" id="IPR054058">
    <property type="entry name" value="HTH_67"/>
</dbReference>
<organism evidence="1 4">
    <name type="scientific">Saccharopolyspora kobensis</name>
    <dbReference type="NCBI Taxonomy" id="146035"/>
    <lineage>
        <taxon>Bacteria</taxon>
        <taxon>Bacillati</taxon>
        <taxon>Actinomycetota</taxon>
        <taxon>Actinomycetes</taxon>
        <taxon>Pseudonocardiales</taxon>
        <taxon>Pseudonocardiaceae</taxon>
        <taxon>Saccharopolyspora</taxon>
    </lineage>
</organism>
<dbReference type="SMR" id="A0A1H5WFZ0"/>
<sequence length="287" mass="31063">MTGEIAVARRMWWLLEPIHAVLYYAPAAFEHAGGLGYAVRERWPSYFAWRAAPLGAVDAETVAEAFYSFSPRMVAEHVPAAWQIAAPQQVLSARLAAIEDFYRSMPGVAALAEAAGLARRAAESARTRGRALAAANAAQPWPDEPVLVLWQAATILREHRGDGHLTALREHGLDPVESLVSFASVQAAPPEVFASRGWSEQQWAAARERLLTRGLLEESGRATGRGREVRDAVERRTDELAAEPWRALGEGTGALAQLARPALEWAVGSGVLPVRSTLGIGMRFSAA</sequence>
<dbReference type="NCBIfam" id="NF047719">
    <property type="entry name" value="SCO6745_fam_HTH"/>
    <property type="match status" value="1"/>
</dbReference>
<dbReference type="Pfam" id="PF21863">
    <property type="entry name" value="HTH_67"/>
    <property type="match status" value="1"/>
</dbReference>
<proteinExistence type="predicted"/>
<name>A0A1H5WFZ0_9PSEU</name>
<evidence type="ECO:0000313" key="2">
    <source>
        <dbReference type="EMBL" id="SFD75200.1"/>
    </source>
</evidence>